<evidence type="ECO:0000313" key="2">
    <source>
        <dbReference type="EMBL" id="KAJ3182340.1"/>
    </source>
</evidence>
<dbReference type="EMBL" id="JADGJQ010000009">
    <property type="protein sequence ID" value="KAJ3182340.1"/>
    <property type="molecule type" value="Genomic_DNA"/>
</dbReference>
<keyword evidence="1" id="KW-0175">Coiled coil</keyword>
<evidence type="ECO:0000313" key="3">
    <source>
        <dbReference type="Proteomes" id="UP001212152"/>
    </source>
</evidence>
<keyword evidence="3" id="KW-1185">Reference proteome</keyword>
<accession>A0AAD5TQY3</accession>
<dbReference type="Proteomes" id="UP001212152">
    <property type="component" value="Unassembled WGS sequence"/>
</dbReference>
<name>A0AAD5TQY3_9FUNG</name>
<comment type="caution">
    <text evidence="2">The sequence shown here is derived from an EMBL/GenBank/DDBJ whole genome shotgun (WGS) entry which is preliminary data.</text>
</comment>
<organism evidence="2 3">
    <name type="scientific">Geranomyces variabilis</name>
    <dbReference type="NCBI Taxonomy" id="109894"/>
    <lineage>
        <taxon>Eukaryota</taxon>
        <taxon>Fungi</taxon>
        <taxon>Fungi incertae sedis</taxon>
        <taxon>Chytridiomycota</taxon>
        <taxon>Chytridiomycota incertae sedis</taxon>
        <taxon>Chytridiomycetes</taxon>
        <taxon>Spizellomycetales</taxon>
        <taxon>Powellomycetaceae</taxon>
        <taxon>Geranomyces</taxon>
    </lineage>
</organism>
<sequence>MCGINVLHFISSPENLCKLKASIDAGQLYQPTKEQCEAWEEEIRRLDDERHAERWELLCALSSSTASKEDQIKMIKELNAMRTPLSAISCRTSAKILQLVADATEPIPIVKEIEFFFAEQLYCEWAYLIDLDLGVFEVYSGLADSEVYSGLADRSCRLPTKNNRFDFLDVETPMCGSWPLDDLPDRKAFPAWFKEDGDWYYLRISLVLIGDET</sequence>
<gene>
    <name evidence="2" type="ORF">HDU87_008503</name>
</gene>
<proteinExistence type="predicted"/>
<evidence type="ECO:0000256" key="1">
    <source>
        <dbReference type="SAM" id="Coils"/>
    </source>
</evidence>
<reference evidence="2" key="1">
    <citation type="submission" date="2020-05" db="EMBL/GenBank/DDBJ databases">
        <title>Phylogenomic resolution of chytrid fungi.</title>
        <authorList>
            <person name="Stajich J.E."/>
            <person name="Amses K."/>
            <person name="Simmons R."/>
            <person name="Seto K."/>
            <person name="Myers J."/>
            <person name="Bonds A."/>
            <person name="Quandt C.A."/>
            <person name="Barry K."/>
            <person name="Liu P."/>
            <person name="Grigoriev I."/>
            <person name="Longcore J.E."/>
            <person name="James T.Y."/>
        </authorList>
    </citation>
    <scope>NUCLEOTIDE SEQUENCE</scope>
    <source>
        <strain evidence="2">JEL0379</strain>
    </source>
</reference>
<dbReference type="AlphaFoldDB" id="A0AAD5TQY3"/>
<feature type="coiled-coil region" evidence="1">
    <location>
        <begin position="29"/>
        <end position="56"/>
    </location>
</feature>
<protein>
    <submittedName>
        <fullName evidence="2">Uncharacterized protein</fullName>
    </submittedName>
</protein>